<proteinExistence type="predicted"/>
<evidence type="ECO:0000313" key="3">
    <source>
        <dbReference type="Proteomes" id="UP000541444"/>
    </source>
</evidence>
<accession>A0A7J7LZ52</accession>
<sequence length="86" mass="10140">MVHFDHEVTLWDCTCPLFVMIGLLVRMLTNVNLLVRLVHLLLIKPVLECSFKSYSHGDVGPEWRCIKVCYYQIAFFIIYFAITFRV</sequence>
<evidence type="ECO:0000313" key="2">
    <source>
        <dbReference type="EMBL" id="KAF6147798.1"/>
    </source>
</evidence>
<feature type="transmembrane region" description="Helical" evidence="1">
    <location>
        <begin position="64"/>
        <end position="82"/>
    </location>
</feature>
<protein>
    <submittedName>
        <fullName evidence="2">Uncharacterized protein</fullName>
    </submittedName>
</protein>
<reference evidence="2 3" key="1">
    <citation type="journal article" date="2020" name="IScience">
        <title>Genome Sequencing of the Endangered Kingdonia uniflora (Circaeasteraceae, Ranunculales) Reveals Potential Mechanisms of Evolutionary Specialization.</title>
        <authorList>
            <person name="Sun Y."/>
            <person name="Deng T."/>
            <person name="Zhang A."/>
            <person name="Moore M.J."/>
            <person name="Landis J.B."/>
            <person name="Lin N."/>
            <person name="Zhang H."/>
            <person name="Zhang X."/>
            <person name="Huang J."/>
            <person name="Zhang X."/>
            <person name="Sun H."/>
            <person name="Wang H."/>
        </authorList>
    </citation>
    <scope>NUCLEOTIDE SEQUENCE [LARGE SCALE GENOMIC DNA]</scope>
    <source>
        <strain evidence="2">TB1705</strain>
        <tissue evidence="2">Leaf</tissue>
    </source>
</reference>
<keyword evidence="3" id="KW-1185">Reference proteome</keyword>
<dbReference type="Proteomes" id="UP000541444">
    <property type="component" value="Unassembled WGS sequence"/>
</dbReference>
<name>A0A7J7LZ52_9MAGN</name>
<feature type="transmembrane region" description="Helical" evidence="1">
    <location>
        <begin position="17"/>
        <end position="43"/>
    </location>
</feature>
<dbReference type="AlphaFoldDB" id="A0A7J7LZ52"/>
<keyword evidence="1" id="KW-0472">Membrane</keyword>
<organism evidence="2 3">
    <name type="scientific">Kingdonia uniflora</name>
    <dbReference type="NCBI Taxonomy" id="39325"/>
    <lineage>
        <taxon>Eukaryota</taxon>
        <taxon>Viridiplantae</taxon>
        <taxon>Streptophyta</taxon>
        <taxon>Embryophyta</taxon>
        <taxon>Tracheophyta</taxon>
        <taxon>Spermatophyta</taxon>
        <taxon>Magnoliopsida</taxon>
        <taxon>Ranunculales</taxon>
        <taxon>Circaeasteraceae</taxon>
        <taxon>Kingdonia</taxon>
    </lineage>
</organism>
<evidence type="ECO:0000256" key="1">
    <source>
        <dbReference type="SAM" id="Phobius"/>
    </source>
</evidence>
<comment type="caution">
    <text evidence="2">The sequence shown here is derived from an EMBL/GenBank/DDBJ whole genome shotgun (WGS) entry which is preliminary data.</text>
</comment>
<keyword evidence="1" id="KW-1133">Transmembrane helix</keyword>
<gene>
    <name evidence="2" type="ORF">GIB67_001420</name>
</gene>
<dbReference type="EMBL" id="JACGCM010001878">
    <property type="protein sequence ID" value="KAF6147798.1"/>
    <property type="molecule type" value="Genomic_DNA"/>
</dbReference>
<keyword evidence="1" id="KW-0812">Transmembrane</keyword>